<dbReference type="STRING" id="485915.Dret_2473"/>
<dbReference type="CDD" id="cd00187">
    <property type="entry name" value="TOP4c"/>
    <property type="match status" value="1"/>
</dbReference>
<dbReference type="InterPro" id="IPR050220">
    <property type="entry name" value="Type_II_DNA_Topoisomerases"/>
</dbReference>
<dbReference type="FunFam" id="1.10.268.10:FF:000001">
    <property type="entry name" value="DNA gyrase subunit A"/>
    <property type="match status" value="1"/>
</dbReference>
<dbReference type="Gene3D" id="1.10.268.10">
    <property type="entry name" value="Topoisomerase, domain 3"/>
    <property type="match status" value="1"/>
</dbReference>
<dbReference type="NCBIfam" id="TIGR01063">
    <property type="entry name" value="gyrA"/>
    <property type="match status" value="1"/>
</dbReference>
<dbReference type="Gene3D" id="3.30.1360.40">
    <property type="match status" value="1"/>
</dbReference>
<dbReference type="GO" id="GO:0005737">
    <property type="term" value="C:cytoplasm"/>
    <property type="evidence" value="ECO:0007669"/>
    <property type="project" value="UniProtKB-SubCell"/>
</dbReference>
<evidence type="ECO:0000313" key="13">
    <source>
        <dbReference type="Proteomes" id="UP000001052"/>
    </source>
</evidence>
<dbReference type="Proteomes" id="UP000001052">
    <property type="component" value="Chromosome"/>
</dbReference>
<evidence type="ECO:0000256" key="7">
    <source>
        <dbReference type="ARBA" id="ARBA00023235"/>
    </source>
</evidence>
<dbReference type="EMBL" id="CP001734">
    <property type="protein sequence ID" value="ACV69755.1"/>
    <property type="molecule type" value="Genomic_DNA"/>
</dbReference>
<comment type="subunit">
    <text evidence="9">Heterotetramer, composed of two GyrA and two GyrB chains. In the heterotetramer, GyrA contains the active site tyrosine that forms a transient covalent intermediate with DNA, while GyrB binds cofactors and catalyzes ATP hydrolysis.</text>
</comment>
<evidence type="ECO:0000256" key="8">
    <source>
        <dbReference type="ARBA" id="ARBA00063644"/>
    </source>
</evidence>
<dbReference type="GO" id="GO:0006261">
    <property type="term" value="P:DNA-templated DNA replication"/>
    <property type="evidence" value="ECO:0007669"/>
    <property type="project" value="UniProtKB-UniRule"/>
</dbReference>
<keyword evidence="13" id="KW-1185">Reference proteome</keyword>
<dbReference type="NCBIfam" id="NF004043">
    <property type="entry name" value="PRK05560.1"/>
    <property type="match status" value="1"/>
</dbReference>
<dbReference type="KEGG" id="drt:Dret_2473"/>
<dbReference type="NCBIfam" id="NF004044">
    <property type="entry name" value="PRK05561.1"/>
    <property type="match status" value="1"/>
</dbReference>
<reference evidence="12 13" key="2">
    <citation type="journal article" date="2010" name="Stand. Genomic Sci.">
        <title>Complete genome sequence of Desulfohalobium retbaense type strain (HR(100)).</title>
        <authorList>
            <person name="Spring S."/>
            <person name="Nolan M."/>
            <person name="Lapidus A."/>
            <person name="Glavina Del Rio T."/>
            <person name="Copeland A."/>
            <person name="Tice H."/>
            <person name="Cheng J.F."/>
            <person name="Lucas S."/>
            <person name="Land M."/>
            <person name="Chen F."/>
            <person name="Bruce D."/>
            <person name="Goodwin L."/>
            <person name="Pitluck S."/>
            <person name="Ivanova N."/>
            <person name="Mavromatis K."/>
            <person name="Mikhailova N."/>
            <person name="Pati A."/>
            <person name="Chen A."/>
            <person name="Palaniappan K."/>
            <person name="Hauser L."/>
            <person name="Chang Y.J."/>
            <person name="Jeffries C.D."/>
            <person name="Munk C."/>
            <person name="Kiss H."/>
            <person name="Chain P."/>
            <person name="Han C."/>
            <person name="Brettin T."/>
            <person name="Detter J.C."/>
            <person name="Schuler E."/>
            <person name="Goker M."/>
            <person name="Rohde M."/>
            <person name="Bristow J."/>
            <person name="Eisen J.A."/>
            <person name="Markowitz V."/>
            <person name="Hugenholtz P."/>
            <person name="Kyrpides N.C."/>
            <person name="Klenk H.P."/>
        </authorList>
    </citation>
    <scope>NUCLEOTIDE SEQUENCE [LARGE SCALE GENOMIC DNA]</scope>
    <source>
        <strain evidence="12 13">DSM 5692</strain>
    </source>
</reference>
<dbReference type="InterPro" id="IPR035516">
    <property type="entry name" value="Gyrase/topoIV_suA_C"/>
</dbReference>
<dbReference type="Pfam" id="PF03989">
    <property type="entry name" value="DNA_gyraseA_C"/>
    <property type="match status" value="6"/>
</dbReference>
<evidence type="ECO:0000313" key="12">
    <source>
        <dbReference type="EMBL" id="ACV69755.1"/>
    </source>
</evidence>
<dbReference type="GO" id="GO:0034335">
    <property type="term" value="F:DNA negative supercoiling activity"/>
    <property type="evidence" value="ECO:0007669"/>
    <property type="project" value="UniProtKB-ARBA"/>
</dbReference>
<dbReference type="GO" id="GO:0003677">
    <property type="term" value="F:DNA binding"/>
    <property type="evidence" value="ECO:0007669"/>
    <property type="project" value="UniProtKB-UniRule"/>
</dbReference>
<evidence type="ECO:0000256" key="10">
    <source>
        <dbReference type="PROSITE-ProRule" id="PRU01384"/>
    </source>
</evidence>
<evidence type="ECO:0000256" key="9">
    <source>
        <dbReference type="HAMAP-Rule" id="MF_01897"/>
    </source>
</evidence>
<evidence type="ECO:0000256" key="1">
    <source>
        <dbReference type="ARBA" id="ARBA00000185"/>
    </source>
</evidence>
<dbReference type="RefSeq" id="WP_015752889.1">
    <property type="nucleotide sequence ID" value="NC_013223.1"/>
</dbReference>
<dbReference type="GO" id="GO:0009330">
    <property type="term" value="C:DNA topoisomerase type II (double strand cut, ATP-hydrolyzing) complex"/>
    <property type="evidence" value="ECO:0007669"/>
    <property type="project" value="TreeGrafter"/>
</dbReference>
<comment type="similarity">
    <text evidence="2 9">Belongs to the type II topoisomerase GyrA/ParC subunit family.</text>
</comment>
<dbReference type="SUPFAM" id="SSF56719">
    <property type="entry name" value="Type II DNA topoisomerase"/>
    <property type="match status" value="1"/>
</dbReference>
<dbReference type="GO" id="GO:0005694">
    <property type="term" value="C:chromosome"/>
    <property type="evidence" value="ECO:0007669"/>
    <property type="project" value="InterPro"/>
</dbReference>
<dbReference type="FunFam" id="2.120.10.90:FF:000005">
    <property type="entry name" value="DNA topoisomerase 4 subunit A"/>
    <property type="match status" value="1"/>
</dbReference>
<dbReference type="InterPro" id="IPR006691">
    <property type="entry name" value="GyrA/parC_rep"/>
</dbReference>
<dbReference type="SUPFAM" id="SSF101904">
    <property type="entry name" value="GyrA/ParC C-terminal domain-like"/>
    <property type="match status" value="1"/>
</dbReference>
<comment type="function">
    <text evidence="9">A type II topoisomerase that negatively supercoils closed circular double-stranded (ds) DNA in an ATP-dependent manner to modulate DNA topology and maintain chromosomes in an underwound state. Negative supercoiling favors strand separation, and DNA replication, transcription, recombination and repair, all of which involve strand separation. Also able to catalyze the interconversion of other topological isomers of dsDNA rings, including catenanes and knotted rings. Type II topoisomerases break and join 2 DNA strands simultaneously in an ATP-dependent manner.</text>
</comment>
<dbReference type="EC" id="5.6.2.2" evidence="9"/>
<evidence type="ECO:0000256" key="3">
    <source>
        <dbReference type="ARBA" id="ARBA00022741"/>
    </source>
</evidence>
<protein>
    <recommendedName>
        <fullName evidence="9">DNA gyrase subunit A</fullName>
        <ecNumber evidence="9">5.6.2.2</ecNumber>
    </recommendedName>
</protein>
<dbReference type="Gene3D" id="3.90.199.10">
    <property type="entry name" value="Topoisomerase II, domain 5"/>
    <property type="match status" value="1"/>
</dbReference>
<dbReference type="GO" id="GO:0006265">
    <property type="term" value="P:DNA topological change"/>
    <property type="evidence" value="ECO:0007669"/>
    <property type="project" value="UniProtKB-UniRule"/>
</dbReference>
<accession>C8X5Q8</accession>
<sequence>MLQSIHIEEEIKKSYLEYSLSVIIGRALPDVRDGLKPVHRRILYAMHDLGNTYNRPYKKSARIVGDVIGKYHPHGDAAVYDALVRMAQDFNMRHPLVDGQGNFGSLDGDAPAAMRYTESRMARISGEFLADIDKQTVNFRANYDNTLHEPEVLPTKVPNLLVNGASGIAVGMATNIPPHNLGEVTDALLALLDDPSLGLDQLLHYIKGPDFPTAALMYGRQGMRQAYATGRGSIKLRSRLHVEESKKGRESIVITEIPFALNKASLVEKIAQLVNEGKLEGISDLRDESDRNGIRIVIDLKRNTLSDIVINTLYKYTALETSYGINLLAVVNNRPQLLSLKQILELFLEHRKEVILRRSRYDLDKAEKRAHILEGLRIALDNIDEVVRLIRASATPAEAKAGLMQRFELSEVQSQAILDMRLHRLTNLERDKLLEEYRAVLERIEYLKSIIEQSEVLRGVVRDELQELRKTFASPRRTEILESDPNEIDIEDLIPDEEVVITLTRNGYIKRTPLSAYQQQKRGGKGVSGANVAQKDFVTDLMTGTNHQYLLLFTNKGRMHQLKVYQIPEGRRTARGTHIANLLPLDKEEYVATVLCMKDFDANHSFLFATKKGMVKRSAVHLYRNYRPHGLIAVNLRDGDELIAVREVDEESEIFLITHHGVAIRFACSEVRSMGRGAAGVKGIALRQEDAVVSCVIINGDGRDQLLTVSEQGYGKRTAIDYYRQQSRGGKGIINMRLTSKTGGVLGAMMVDETDELIMLTSMHKMLRIGTADIRICGRATQGVKLVSLDSEATVVCFDRIVSEEALSS</sequence>
<gene>
    <name evidence="9" type="primary">gyrA</name>
    <name evidence="12" type="ordered locus">Dret_2473</name>
</gene>
<organism evidence="12 13">
    <name type="scientific">Desulfohalobium retbaense (strain ATCC 49708 / DSM 5692 / JCM 16813 / HR100)</name>
    <dbReference type="NCBI Taxonomy" id="485915"/>
    <lineage>
        <taxon>Bacteria</taxon>
        <taxon>Pseudomonadati</taxon>
        <taxon>Thermodesulfobacteriota</taxon>
        <taxon>Desulfovibrionia</taxon>
        <taxon>Desulfovibrionales</taxon>
        <taxon>Desulfohalobiaceae</taxon>
        <taxon>Desulfohalobium</taxon>
    </lineage>
</organism>
<dbReference type="InterPro" id="IPR013757">
    <property type="entry name" value="Topo_IIA_A_a_sf"/>
</dbReference>
<feature type="domain" description="Topo IIA-type catalytic" evidence="11">
    <location>
        <begin position="28"/>
        <end position="493"/>
    </location>
</feature>
<evidence type="ECO:0000256" key="6">
    <source>
        <dbReference type="ARBA" id="ARBA00023125"/>
    </source>
</evidence>
<evidence type="ECO:0000259" key="11">
    <source>
        <dbReference type="PROSITE" id="PS52040"/>
    </source>
</evidence>
<keyword evidence="6 9" id="KW-0238">DNA-binding</keyword>
<evidence type="ECO:0000256" key="4">
    <source>
        <dbReference type="ARBA" id="ARBA00022840"/>
    </source>
</evidence>
<keyword evidence="9" id="KW-0963">Cytoplasm</keyword>
<dbReference type="HOGENOM" id="CLU_002977_6_1_7"/>
<reference evidence="13" key="1">
    <citation type="submission" date="2009-09" db="EMBL/GenBank/DDBJ databases">
        <title>The complete chromosome of Desulfohalobium retbaense DSM 5692.</title>
        <authorList>
            <consortium name="US DOE Joint Genome Institute (JGI-PGF)"/>
            <person name="Lucas S."/>
            <person name="Copeland A."/>
            <person name="Lapidus A."/>
            <person name="Glavina del Rio T."/>
            <person name="Dalin E."/>
            <person name="Tice H."/>
            <person name="Bruce D."/>
            <person name="Goodwin L."/>
            <person name="Pitluck S."/>
            <person name="Kyrpides N."/>
            <person name="Mavromatis K."/>
            <person name="Ivanova N."/>
            <person name="Mikhailova N."/>
            <person name="Munk A.C."/>
            <person name="Brettin T."/>
            <person name="Detter J.C."/>
            <person name="Han C."/>
            <person name="Tapia R."/>
            <person name="Larimer F."/>
            <person name="Land M."/>
            <person name="Hauser L."/>
            <person name="Markowitz V."/>
            <person name="Cheng J.-F."/>
            <person name="Hugenholtz P."/>
            <person name="Woyke T."/>
            <person name="Wu D."/>
            <person name="Spring S."/>
            <person name="Klenk H.-P."/>
            <person name="Eisen J.A."/>
        </authorList>
    </citation>
    <scope>NUCLEOTIDE SEQUENCE [LARGE SCALE GENOMIC DNA]</scope>
    <source>
        <strain evidence="13">DSM 5692</strain>
    </source>
</reference>
<dbReference type="FunFam" id="3.30.1360.40:FF:000002">
    <property type="entry name" value="DNA gyrase subunit A"/>
    <property type="match status" value="1"/>
</dbReference>
<dbReference type="eggNOG" id="COG0188">
    <property type="taxonomic scope" value="Bacteria"/>
</dbReference>
<comment type="subunit">
    <text evidence="8">Heterotetramer composed of ParC and ParE.</text>
</comment>
<comment type="catalytic activity">
    <reaction evidence="1 9 10">
        <text>ATP-dependent breakage, passage and rejoining of double-stranded DNA.</text>
        <dbReference type="EC" id="5.6.2.2"/>
    </reaction>
</comment>
<dbReference type="InterPro" id="IPR013760">
    <property type="entry name" value="Topo_IIA-like_dom_sf"/>
</dbReference>
<evidence type="ECO:0000256" key="2">
    <source>
        <dbReference type="ARBA" id="ARBA00008263"/>
    </source>
</evidence>
<keyword evidence="7 9" id="KW-0413">Isomerase</keyword>
<keyword evidence="5 9" id="KW-0799">Topoisomerase</keyword>
<feature type="short sequence motif" description="GyrA-box" evidence="9">
    <location>
        <begin position="520"/>
        <end position="526"/>
    </location>
</feature>
<comment type="miscellaneous">
    <text evidence="9">Few gyrases are as efficient as E.coli at forming negative supercoils. Not all organisms have 2 type II topoisomerases; in organisms with a single type II topoisomerase this enzyme also has to decatenate newly replicated chromosomes.</text>
</comment>
<dbReference type="PANTHER" id="PTHR43493:SF5">
    <property type="entry name" value="DNA GYRASE SUBUNIT A, CHLOROPLASTIC_MITOCHONDRIAL"/>
    <property type="match status" value="1"/>
</dbReference>
<dbReference type="Gene3D" id="2.120.10.90">
    <property type="entry name" value="DNA gyrase/topoisomerase IV, subunit A, C-terminal"/>
    <property type="match status" value="1"/>
</dbReference>
<evidence type="ECO:0000256" key="5">
    <source>
        <dbReference type="ARBA" id="ARBA00023029"/>
    </source>
</evidence>
<comment type="subcellular location">
    <subcellularLocation>
        <location evidence="9">Cytoplasm</location>
    </subcellularLocation>
</comment>
<dbReference type="PANTHER" id="PTHR43493">
    <property type="entry name" value="DNA GYRASE/TOPOISOMERASE SUBUNIT A"/>
    <property type="match status" value="1"/>
</dbReference>
<dbReference type="SMART" id="SM00434">
    <property type="entry name" value="TOP4c"/>
    <property type="match status" value="1"/>
</dbReference>
<keyword evidence="3 9" id="KW-0547">Nucleotide-binding</keyword>
<dbReference type="HAMAP" id="MF_01897">
    <property type="entry name" value="GyrA"/>
    <property type="match status" value="1"/>
</dbReference>
<dbReference type="InterPro" id="IPR002205">
    <property type="entry name" value="Topo_IIA_dom_A"/>
</dbReference>
<dbReference type="Pfam" id="PF00521">
    <property type="entry name" value="DNA_topoisoIV"/>
    <property type="match status" value="1"/>
</dbReference>
<proteinExistence type="inferred from homology"/>
<dbReference type="InterPro" id="IPR013758">
    <property type="entry name" value="Topo_IIA_A/C_ab"/>
</dbReference>
<name>C8X5Q8_DESRD</name>
<feature type="active site" description="O-(5'-phospho-DNA)-tyrosine intermediate" evidence="9 10">
    <location>
        <position position="116"/>
    </location>
</feature>
<dbReference type="AlphaFoldDB" id="C8X5Q8"/>
<keyword evidence="4 9" id="KW-0067">ATP-binding</keyword>
<dbReference type="PROSITE" id="PS52040">
    <property type="entry name" value="TOPO_IIA"/>
    <property type="match status" value="1"/>
</dbReference>
<dbReference type="FunFam" id="3.90.199.10:FF:000001">
    <property type="entry name" value="DNA gyrase subunit A"/>
    <property type="match status" value="1"/>
</dbReference>
<dbReference type="InterPro" id="IPR005743">
    <property type="entry name" value="GyrA"/>
</dbReference>
<dbReference type="GO" id="GO:0005524">
    <property type="term" value="F:ATP binding"/>
    <property type="evidence" value="ECO:0007669"/>
    <property type="project" value="UniProtKB-UniRule"/>
</dbReference>